<sequence>MEDGRIKDDQITQSSYYDYMSMGKHARLNILVGLGAWMAQGFASGERIQIDLNRLVIVTKVATQERYGLDRWITSFTISYSLDGTNWKVYQEGGVEKVFQVVGVTNRHQVVDTVLPLPIKTKLLRITTVTCKGYCALRMEVYDADAPALGMEDGRIKDDQITQSSFIDNMSMGKHARLYLVESQPATRGAWVPSYGSFGQWIQIDFQRLVIVTKVATQGRHGNDQWITSFTISYSLDGTNWSVYQEGGVDKVFVGVTDRHQVVDTVLPQPIKTKFLRITTVTCNGHCALRMEVYGYDAD</sequence>
<evidence type="ECO:0000313" key="2">
    <source>
        <dbReference type="EMBL" id="EDO37662.1"/>
    </source>
</evidence>
<organism evidence="2 3">
    <name type="scientific">Nematostella vectensis</name>
    <name type="common">Starlet sea anemone</name>
    <dbReference type="NCBI Taxonomy" id="45351"/>
    <lineage>
        <taxon>Eukaryota</taxon>
        <taxon>Metazoa</taxon>
        <taxon>Cnidaria</taxon>
        <taxon>Anthozoa</taxon>
        <taxon>Hexacorallia</taxon>
        <taxon>Actiniaria</taxon>
        <taxon>Edwardsiidae</taxon>
        <taxon>Nematostella</taxon>
    </lineage>
</organism>
<accession>A7SF85</accession>
<name>A7SF85_NEMVE</name>
<dbReference type="EMBL" id="DS469642">
    <property type="protein sequence ID" value="EDO37662.1"/>
    <property type="molecule type" value="Genomic_DNA"/>
</dbReference>
<dbReference type="FunFam" id="2.60.120.260:FF:000016">
    <property type="entry name" value="Contactin-associated protein-like 4 isoform 1"/>
    <property type="match status" value="1"/>
</dbReference>
<dbReference type="Pfam" id="PF00754">
    <property type="entry name" value="F5_F8_type_C"/>
    <property type="match status" value="2"/>
</dbReference>
<dbReference type="InterPro" id="IPR000421">
    <property type="entry name" value="FA58C"/>
</dbReference>
<dbReference type="PANTHER" id="PTHR24543:SF291">
    <property type="entry name" value="SMOKE ALARM, ISOFORM D"/>
    <property type="match status" value="1"/>
</dbReference>
<dbReference type="PROSITE" id="PS01285">
    <property type="entry name" value="FA58C_1"/>
    <property type="match status" value="1"/>
</dbReference>
<keyword evidence="3" id="KW-1185">Reference proteome</keyword>
<dbReference type="CDD" id="cd00057">
    <property type="entry name" value="FA58C"/>
    <property type="match status" value="2"/>
</dbReference>
<gene>
    <name evidence="2" type="ORF">NEMVEDRAFT_v1g169949</name>
</gene>
<dbReference type="Gene3D" id="2.60.120.260">
    <property type="entry name" value="Galactose-binding domain-like"/>
    <property type="match status" value="2"/>
</dbReference>
<dbReference type="PhylomeDB" id="A7SF85"/>
<dbReference type="PROSITE" id="PS50022">
    <property type="entry name" value="FA58C_3"/>
    <property type="match status" value="2"/>
</dbReference>
<protein>
    <recommendedName>
        <fullName evidence="1">F5/8 type C domain-containing protein</fullName>
    </recommendedName>
</protein>
<evidence type="ECO:0000313" key="3">
    <source>
        <dbReference type="Proteomes" id="UP000001593"/>
    </source>
</evidence>
<dbReference type="PANTHER" id="PTHR24543">
    <property type="entry name" value="MULTICOPPER OXIDASE-RELATED"/>
    <property type="match status" value="1"/>
</dbReference>
<reference evidence="2 3" key="1">
    <citation type="journal article" date="2007" name="Science">
        <title>Sea anemone genome reveals ancestral eumetazoan gene repertoire and genomic organization.</title>
        <authorList>
            <person name="Putnam N.H."/>
            <person name="Srivastava M."/>
            <person name="Hellsten U."/>
            <person name="Dirks B."/>
            <person name="Chapman J."/>
            <person name="Salamov A."/>
            <person name="Terry A."/>
            <person name="Shapiro H."/>
            <person name="Lindquist E."/>
            <person name="Kapitonov V.V."/>
            <person name="Jurka J."/>
            <person name="Genikhovich G."/>
            <person name="Grigoriev I.V."/>
            <person name="Lucas S.M."/>
            <person name="Steele R.E."/>
            <person name="Finnerty J.R."/>
            <person name="Technau U."/>
            <person name="Martindale M.Q."/>
            <person name="Rokhsar D.S."/>
        </authorList>
    </citation>
    <scope>NUCLEOTIDE SEQUENCE [LARGE SCALE GENOMIC DNA]</scope>
    <source>
        <strain evidence="3">CH2 X CH6</strain>
    </source>
</reference>
<feature type="domain" description="F5/8 type C" evidence="1">
    <location>
        <begin position="1"/>
        <end position="142"/>
    </location>
</feature>
<feature type="domain" description="F5/8 type C" evidence="1">
    <location>
        <begin position="144"/>
        <end position="296"/>
    </location>
</feature>
<dbReference type="SMART" id="SM00231">
    <property type="entry name" value="FA58C"/>
    <property type="match status" value="2"/>
</dbReference>
<dbReference type="AlphaFoldDB" id="A7SF85"/>
<dbReference type="HOGENOM" id="CLU_030066_0_2_1"/>
<dbReference type="InParanoid" id="A7SF85"/>
<dbReference type="InterPro" id="IPR008979">
    <property type="entry name" value="Galactose-bd-like_sf"/>
</dbReference>
<dbReference type="Proteomes" id="UP000001593">
    <property type="component" value="Unassembled WGS sequence"/>
</dbReference>
<proteinExistence type="predicted"/>
<evidence type="ECO:0000259" key="1">
    <source>
        <dbReference type="PROSITE" id="PS50022"/>
    </source>
</evidence>
<dbReference type="SUPFAM" id="SSF49785">
    <property type="entry name" value="Galactose-binding domain-like"/>
    <property type="match status" value="2"/>
</dbReference>